<protein>
    <recommendedName>
        <fullName evidence="3">NADH dehydrogenase [ubiquinone] 1 beta subcomplex subunit 10</fullName>
    </recommendedName>
</protein>
<dbReference type="Pfam" id="PF10249">
    <property type="entry name" value="NDUFB10"/>
    <property type="match status" value="1"/>
</dbReference>
<reference evidence="10" key="2">
    <citation type="submission" date="2020-11" db="EMBL/GenBank/DDBJ databases">
        <authorList>
            <person name="McCartney M.A."/>
            <person name="Auch B."/>
            <person name="Kono T."/>
            <person name="Mallez S."/>
            <person name="Becker A."/>
            <person name="Gohl D.M."/>
            <person name="Silverstein K.A.T."/>
            <person name="Koren S."/>
            <person name="Bechman K.B."/>
            <person name="Herman A."/>
            <person name="Abrahante J.E."/>
            <person name="Garbe J."/>
        </authorList>
    </citation>
    <scope>NUCLEOTIDE SEQUENCE</scope>
    <source>
        <strain evidence="10">Duluth1</strain>
        <tissue evidence="10">Whole animal</tissue>
    </source>
</reference>
<keyword evidence="8" id="KW-0496">Mitochondrion</keyword>
<keyword evidence="6" id="KW-0999">Mitochondrion inner membrane</keyword>
<evidence type="ECO:0000256" key="8">
    <source>
        <dbReference type="ARBA" id="ARBA00023128"/>
    </source>
</evidence>
<gene>
    <name evidence="10" type="ORF">DPMN_024035</name>
</gene>
<dbReference type="AlphaFoldDB" id="A0A9D4RBX6"/>
<proteinExistence type="inferred from homology"/>
<keyword evidence="5" id="KW-0679">Respiratory chain</keyword>
<comment type="caution">
    <text evidence="10">The sequence shown here is derived from an EMBL/GenBank/DDBJ whole genome shotgun (WGS) entry which is preliminary data.</text>
</comment>
<dbReference type="EMBL" id="JAIWYP010000002">
    <property type="protein sequence ID" value="KAH3861107.1"/>
    <property type="molecule type" value="Genomic_DNA"/>
</dbReference>
<evidence type="ECO:0000256" key="7">
    <source>
        <dbReference type="ARBA" id="ARBA00022982"/>
    </source>
</evidence>
<dbReference type="PANTHER" id="PTHR13094:SF1">
    <property type="entry name" value="NADH DEHYDROGENASE [UBIQUINONE] 1 BETA SUBCOMPLEX SUBUNIT 10"/>
    <property type="match status" value="1"/>
</dbReference>
<evidence type="ECO:0000313" key="10">
    <source>
        <dbReference type="EMBL" id="KAH3861107.1"/>
    </source>
</evidence>
<dbReference type="InterPro" id="IPR039993">
    <property type="entry name" value="NDUFB10"/>
</dbReference>
<reference evidence="10" key="1">
    <citation type="journal article" date="2019" name="bioRxiv">
        <title>The Genome of the Zebra Mussel, Dreissena polymorpha: A Resource for Invasive Species Research.</title>
        <authorList>
            <person name="McCartney M.A."/>
            <person name="Auch B."/>
            <person name="Kono T."/>
            <person name="Mallez S."/>
            <person name="Zhang Y."/>
            <person name="Obille A."/>
            <person name="Becker A."/>
            <person name="Abrahante J.E."/>
            <person name="Garbe J."/>
            <person name="Badalamenti J.P."/>
            <person name="Herman A."/>
            <person name="Mangelson H."/>
            <person name="Liachko I."/>
            <person name="Sullivan S."/>
            <person name="Sone E.D."/>
            <person name="Koren S."/>
            <person name="Silverstein K.A.T."/>
            <person name="Beckman K.B."/>
            <person name="Gohl D.M."/>
        </authorList>
    </citation>
    <scope>NUCLEOTIDE SEQUENCE</scope>
    <source>
        <strain evidence="10">Duluth1</strain>
        <tissue evidence="10">Whole animal</tissue>
    </source>
</reference>
<sequence>MAADDDRPDQINTNLLPSAQFNKLERVANTFRETFVLPFRQTPRPVYYHRKFARVPTIDQCDISDEVCKYEATEQHERDKKVDMFKIKILRKRLTHCNWYWGANKYEKCQTEREQYQDSAVNYHLRYGELGRTSELYEYYMKQKHRMIWLRRRQEAGDATAAYTD</sequence>
<evidence type="ECO:0000256" key="3">
    <source>
        <dbReference type="ARBA" id="ARBA00014109"/>
    </source>
</evidence>
<accession>A0A9D4RBX6</accession>
<evidence type="ECO:0000256" key="2">
    <source>
        <dbReference type="ARBA" id="ARBA00008317"/>
    </source>
</evidence>
<dbReference type="InterPro" id="IPR019377">
    <property type="entry name" value="NADH_UbQ_OxRdtase_su10"/>
</dbReference>
<comment type="subcellular location">
    <subcellularLocation>
        <location evidence="1">Mitochondrion inner membrane</location>
        <topology evidence="1">Peripheral membrane protein</topology>
        <orientation evidence="1">Matrix side</orientation>
    </subcellularLocation>
</comment>
<dbReference type="Proteomes" id="UP000828390">
    <property type="component" value="Unassembled WGS sequence"/>
</dbReference>
<organism evidence="10 11">
    <name type="scientific">Dreissena polymorpha</name>
    <name type="common">Zebra mussel</name>
    <name type="synonym">Mytilus polymorpha</name>
    <dbReference type="NCBI Taxonomy" id="45954"/>
    <lineage>
        <taxon>Eukaryota</taxon>
        <taxon>Metazoa</taxon>
        <taxon>Spiralia</taxon>
        <taxon>Lophotrochozoa</taxon>
        <taxon>Mollusca</taxon>
        <taxon>Bivalvia</taxon>
        <taxon>Autobranchia</taxon>
        <taxon>Heteroconchia</taxon>
        <taxon>Euheterodonta</taxon>
        <taxon>Imparidentia</taxon>
        <taxon>Neoheterodontei</taxon>
        <taxon>Myida</taxon>
        <taxon>Dreissenoidea</taxon>
        <taxon>Dreissenidae</taxon>
        <taxon>Dreissena</taxon>
    </lineage>
</organism>
<keyword evidence="9" id="KW-0472">Membrane</keyword>
<dbReference type="GO" id="GO:0045271">
    <property type="term" value="C:respiratory chain complex I"/>
    <property type="evidence" value="ECO:0007669"/>
    <property type="project" value="UniProtKB-ARBA"/>
</dbReference>
<evidence type="ECO:0000256" key="4">
    <source>
        <dbReference type="ARBA" id="ARBA00022448"/>
    </source>
</evidence>
<keyword evidence="4" id="KW-0813">Transport</keyword>
<evidence type="ECO:0000256" key="6">
    <source>
        <dbReference type="ARBA" id="ARBA00022792"/>
    </source>
</evidence>
<evidence type="ECO:0000313" key="11">
    <source>
        <dbReference type="Proteomes" id="UP000828390"/>
    </source>
</evidence>
<evidence type="ECO:0000256" key="9">
    <source>
        <dbReference type="ARBA" id="ARBA00023136"/>
    </source>
</evidence>
<dbReference type="PANTHER" id="PTHR13094">
    <property type="entry name" value="NADH-UBIQUINONE OXIDOREDUCTASE PDSW SUBUNIT"/>
    <property type="match status" value="1"/>
</dbReference>
<dbReference type="GO" id="GO:0005743">
    <property type="term" value="C:mitochondrial inner membrane"/>
    <property type="evidence" value="ECO:0007669"/>
    <property type="project" value="UniProtKB-SubCell"/>
</dbReference>
<evidence type="ECO:0000256" key="1">
    <source>
        <dbReference type="ARBA" id="ARBA00004443"/>
    </source>
</evidence>
<evidence type="ECO:0000256" key="5">
    <source>
        <dbReference type="ARBA" id="ARBA00022660"/>
    </source>
</evidence>
<dbReference type="OrthoDB" id="6017729at2759"/>
<keyword evidence="11" id="KW-1185">Reference proteome</keyword>
<keyword evidence="7" id="KW-0249">Electron transport</keyword>
<name>A0A9D4RBX6_DREPO</name>
<comment type="similarity">
    <text evidence="2">Belongs to the complex I NDUFB10 subunit family.</text>
</comment>